<dbReference type="PROSITE" id="PS51671">
    <property type="entry name" value="ACT"/>
    <property type="match status" value="1"/>
</dbReference>
<dbReference type="InterPro" id="IPR018042">
    <property type="entry name" value="Aspartate_kinase_CS"/>
</dbReference>
<dbReference type="SUPFAM" id="SSF55021">
    <property type="entry name" value="ACT-like"/>
    <property type="match status" value="2"/>
</dbReference>
<keyword evidence="10" id="KW-0220">Diaminopimelate biosynthesis</keyword>
<evidence type="ECO:0000256" key="8">
    <source>
        <dbReference type="ARBA" id="ARBA00022777"/>
    </source>
</evidence>
<dbReference type="NCBIfam" id="NF006540">
    <property type="entry name" value="PRK09034.1"/>
    <property type="match status" value="1"/>
</dbReference>
<feature type="binding site" evidence="13">
    <location>
        <position position="285"/>
    </location>
    <ligand>
        <name>ATP</name>
        <dbReference type="ChEBI" id="CHEBI:30616"/>
    </ligand>
</feature>
<dbReference type="Pfam" id="PF22468">
    <property type="entry name" value="ACT_9"/>
    <property type="match status" value="1"/>
</dbReference>
<evidence type="ECO:0000256" key="1">
    <source>
        <dbReference type="ARBA" id="ARBA00003121"/>
    </source>
</evidence>
<accession>A0A9X8RCM8</accession>
<comment type="pathway">
    <text evidence="4 15">Amino-acid biosynthesis; L-threonine biosynthesis; L-threonine from L-aspartate: step 1/5.</text>
</comment>
<dbReference type="EC" id="2.7.2.4" evidence="14"/>
<proteinExistence type="inferred from homology"/>
<feature type="binding site" evidence="13">
    <location>
        <position position="109"/>
    </location>
    <ligand>
        <name>substrate</name>
    </ligand>
</feature>
<dbReference type="FunFam" id="3.40.1160.10:FF:000027">
    <property type="entry name" value="Aspartokinase"/>
    <property type="match status" value="1"/>
</dbReference>
<dbReference type="AlphaFoldDB" id="A0A9X8RCM8"/>
<dbReference type="SUPFAM" id="SSF53633">
    <property type="entry name" value="Carbamate kinase-like"/>
    <property type="match status" value="1"/>
</dbReference>
<keyword evidence="15" id="KW-0028">Amino-acid biosynthesis</keyword>
<dbReference type="PIRSF" id="PIRSF000726">
    <property type="entry name" value="Asp_kin"/>
    <property type="match status" value="1"/>
</dbReference>
<evidence type="ECO:0000259" key="16">
    <source>
        <dbReference type="PROSITE" id="PS51671"/>
    </source>
</evidence>
<dbReference type="PANTHER" id="PTHR21499:SF67">
    <property type="entry name" value="ASPARTOKINASE 3"/>
    <property type="match status" value="1"/>
</dbReference>
<dbReference type="Gene3D" id="1.20.120.1320">
    <property type="entry name" value="Aspartokinase, catalytic domain"/>
    <property type="match status" value="1"/>
</dbReference>
<name>A0A9X8RCM8_9BACI</name>
<evidence type="ECO:0000256" key="9">
    <source>
        <dbReference type="ARBA" id="ARBA00022840"/>
    </source>
</evidence>
<gene>
    <name evidence="17" type="ORF">SAMN05878482_10770</name>
</gene>
<evidence type="ECO:0000256" key="12">
    <source>
        <dbReference type="ARBA" id="ARBA00047872"/>
    </source>
</evidence>
<dbReference type="InterPro" id="IPR005260">
    <property type="entry name" value="Asp_kin_monofn"/>
</dbReference>
<feature type="domain" description="ACT" evidence="16">
    <location>
        <begin position="449"/>
        <end position="508"/>
    </location>
</feature>
<dbReference type="InterPro" id="IPR035804">
    <property type="entry name" value="AKIII_YclM_N"/>
</dbReference>
<organism evidence="17 18">
    <name type="scientific">Peribacillus simplex</name>
    <dbReference type="NCBI Taxonomy" id="1478"/>
    <lineage>
        <taxon>Bacteria</taxon>
        <taxon>Bacillati</taxon>
        <taxon>Bacillota</taxon>
        <taxon>Bacilli</taxon>
        <taxon>Bacillales</taxon>
        <taxon>Bacillaceae</taxon>
        <taxon>Peribacillus</taxon>
    </lineage>
</organism>
<evidence type="ECO:0000313" key="17">
    <source>
        <dbReference type="EMBL" id="SIR91503.1"/>
    </source>
</evidence>
<dbReference type="GO" id="GO:0004072">
    <property type="term" value="F:aspartate kinase activity"/>
    <property type="evidence" value="ECO:0007669"/>
    <property type="project" value="UniProtKB-EC"/>
</dbReference>
<keyword evidence="8 14" id="KW-0418">Kinase</keyword>
<dbReference type="InterPro" id="IPR036393">
    <property type="entry name" value="AceGlu_kinase-like_sf"/>
</dbReference>
<evidence type="ECO:0000256" key="7">
    <source>
        <dbReference type="ARBA" id="ARBA00022741"/>
    </source>
</evidence>
<evidence type="ECO:0000256" key="2">
    <source>
        <dbReference type="ARBA" id="ARBA00004766"/>
    </source>
</evidence>
<dbReference type="InterPro" id="IPR001048">
    <property type="entry name" value="Asp/Glu/Uridylate_kinase"/>
</dbReference>
<dbReference type="NCBIfam" id="TIGR00657">
    <property type="entry name" value="asp_kinases"/>
    <property type="match status" value="1"/>
</dbReference>
<protein>
    <recommendedName>
        <fullName evidence="14">Aspartokinase</fullName>
        <ecNumber evidence="14">2.7.2.4</ecNumber>
    </recommendedName>
</protein>
<dbReference type="CDD" id="cd04911">
    <property type="entry name" value="ACT_AKiii-YclM-BS_1"/>
    <property type="match status" value="1"/>
</dbReference>
<keyword evidence="7 13" id="KW-0547">Nucleotide-binding</keyword>
<dbReference type="GO" id="GO:0009089">
    <property type="term" value="P:lysine biosynthetic process via diaminopimelate"/>
    <property type="evidence" value="ECO:0007669"/>
    <property type="project" value="InterPro"/>
</dbReference>
<comment type="pathway">
    <text evidence="3 15">Amino-acid biosynthesis; L-methionine biosynthesis via de novo pathway; L-homoserine from L-aspartate: step 1/3.</text>
</comment>
<evidence type="ECO:0000256" key="14">
    <source>
        <dbReference type="RuleBase" id="RU003448"/>
    </source>
</evidence>
<feature type="binding site" evidence="13">
    <location>
        <position position="180"/>
    </location>
    <ligand>
        <name>substrate</name>
    </ligand>
</feature>
<dbReference type="GO" id="GO:0009090">
    <property type="term" value="P:homoserine biosynthetic process"/>
    <property type="evidence" value="ECO:0007669"/>
    <property type="project" value="TreeGrafter"/>
</dbReference>
<dbReference type="InterPro" id="IPR045865">
    <property type="entry name" value="ACT-like_dom_sf"/>
</dbReference>
<keyword evidence="6 14" id="KW-0808">Transferase</keyword>
<dbReference type="FunFam" id="3.30.2130.10:FF:000001">
    <property type="entry name" value="Bifunctional aspartokinase/homoserine dehydrogenase"/>
    <property type="match status" value="1"/>
</dbReference>
<dbReference type="Gene3D" id="3.40.1160.10">
    <property type="entry name" value="Acetylglutamate kinase-like"/>
    <property type="match status" value="1"/>
</dbReference>
<dbReference type="CDD" id="cd04245">
    <property type="entry name" value="AAK_AKiii-YclM-BS"/>
    <property type="match status" value="1"/>
</dbReference>
<evidence type="ECO:0000256" key="5">
    <source>
        <dbReference type="ARBA" id="ARBA00010122"/>
    </source>
</evidence>
<dbReference type="CDD" id="cd04916">
    <property type="entry name" value="ACT_AKiii-YclM-BS_2"/>
    <property type="match status" value="1"/>
</dbReference>
<feature type="binding site" evidence="13">
    <location>
        <begin position="279"/>
        <end position="280"/>
    </location>
    <ligand>
        <name>ATP</name>
        <dbReference type="ChEBI" id="CHEBI:30616"/>
    </ligand>
</feature>
<evidence type="ECO:0000256" key="10">
    <source>
        <dbReference type="ARBA" id="ARBA00022915"/>
    </source>
</evidence>
<evidence type="ECO:0000256" key="6">
    <source>
        <dbReference type="ARBA" id="ARBA00022679"/>
    </source>
</evidence>
<evidence type="ECO:0000256" key="11">
    <source>
        <dbReference type="ARBA" id="ARBA00023154"/>
    </source>
</evidence>
<evidence type="ECO:0000256" key="3">
    <source>
        <dbReference type="ARBA" id="ARBA00004986"/>
    </source>
</evidence>
<dbReference type="GO" id="GO:0019877">
    <property type="term" value="P:diaminopimelate biosynthetic process"/>
    <property type="evidence" value="ECO:0007669"/>
    <property type="project" value="UniProtKB-KW"/>
</dbReference>
<evidence type="ECO:0000256" key="4">
    <source>
        <dbReference type="ARBA" id="ARBA00005139"/>
    </source>
</evidence>
<dbReference type="PANTHER" id="PTHR21499">
    <property type="entry name" value="ASPARTATE KINASE"/>
    <property type="match status" value="1"/>
</dbReference>
<dbReference type="Gene3D" id="3.30.2130.10">
    <property type="entry name" value="VC0802-like"/>
    <property type="match status" value="1"/>
</dbReference>
<dbReference type="EMBL" id="FTMX01000007">
    <property type="protein sequence ID" value="SIR91503.1"/>
    <property type="molecule type" value="Genomic_DNA"/>
</dbReference>
<comment type="function">
    <text evidence="1">Catalyzes the phosphorylation of the beta-carboxyl group of aspartic acid with ATP to yield 4-phospho-L-aspartate, which is involved in the branched biosynthetic pathway leading to the biosynthesis of amino acids threonine, isoleucine and methionine.</text>
</comment>
<dbReference type="GO" id="GO:0005829">
    <property type="term" value="C:cytosol"/>
    <property type="evidence" value="ECO:0007669"/>
    <property type="project" value="TreeGrafter"/>
</dbReference>
<feature type="binding site" evidence="13">
    <location>
        <begin position="65"/>
        <end position="68"/>
    </location>
    <ligand>
        <name>ATP</name>
        <dbReference type="ChEBI" id="CHEBI:30616"/>
    </ligand>
</feature>
<dbReference type="InterPro" id="IPR042199">
    <property type="entry name" value="AsparK_Bifunc_asparK/hSer_DH"/>
</dbReference>
<dbReference type="InterPro" id="IPR001341">
    <property type="entry name" value="Asp_kinase"/>
</dbReference>
<evidence type="ECO:0000256" key="13">
    <source>
        <dbReference type="PIRSR" id="PIRSR000726-1"/>
    </source>
</evidence>
<dbReference type="InterPro" id="IPR002912">
    <property type="entry name" value="ACT_dom"/>
</dbReference>
<dbReference type="GO" id="GO:0005524">
    <property type="term" value="F:ATP binding"/>
    <property type="evidence" value="ECO:0007669"/>
    <property type="project" value="UniProtKB-KW"/>
</dbReference>
<dbReference type="Pfam" id="PF00696">
    <property type="entry name" value="AA_kinase"/>
    <property type="match status" value="1"/>
</dbReference>
<comment type="caution">
    <text evidence="17">The sequence shown here is derived from an EMBL/GenBank/DDBJ whole genome shotgun (WGS) entry which is preliminary data.</text>
</comment>
<dbReference type="Proteomes" id="UP000185829">
    <property type="component" value="Unassembled WGS sequence"/>
</dbReference>
<reference evidence="17 18" key="1">
    <citation type="submission" date="2017-01" db="EMBL/GenBank/DDBJ databases">
        <authorList>
            <person name="Varghese N."/>
            <person name="Submissions S."/>
        </authorList>
    </citation>
    <scope>NUCLEOTIDE SEQUENCE [LARGE SCALE GENOMIC DNA]</scope>
    <source>
        <strain evidence="17 18">RUG2-6</strain>
    </source>
</reference>
<comment type="pathway">
    <text evidence="2 15">Amino-acid biosynthesis; L-lysine biosynthesis via DAP pathway; (S)-tetrahydrodipicolinate from L-aspartate: step 1/4.</text>
</comment>
<keyword evidence="9 13" id="KW-0067">ATP-binding</keyword>
<dbReference type="PROSITE" id="PS00324">
    <property type="entry name" value="ASPARTOKINASE"/>
    <property type="match status" value="1"/>
</dbReference>
<sequence length="508" mass="56233">MPVVFFSFLAILDQRFCCFVLFKNTNVLQQWNLHLIVSGKSVIIRRDNFDRIFTKIGVVEMKVAKFGGSSLASGEQLKKVFEIVVSDPERKIVVVSAPGKRNSDDIKVTDLLIEAAEQQLRGDNGEHLIEDVVSRYASIAEELNISESVVTGIHENLMALLHADQTNPKRYLDTLKASGEDNNAKLVAGYFQSLGVEAQYINPKKAGLIVTDEGGFTKVLPESYDRLYALRDEPGIIVFPGFFGYTLDGDVLTFSRSGSDITGSILANGVKADLYENFTDVDAVYAVNPNVVSNPKGIRELTYREMRELSYAGFSVFHDEALIPAFRAGIPVHIQNTNNPAAQGTRIVSTRDNTNGPVIGIASDKGFCSIYISKYLMNREVGFGRKLLHILEDYGVSYEHIPSGIDDVTLILRQDQMKGEAEKKIISRIKKELHADEVNVEHDLALIMVVGEGMRHNVGTTARASKALAEAKVNIEMINQGSSEVSMMFGVKGHNEETAIQALYHEFF</sequence>
<comment type="catalytic activity">
    <reaction evidence="12 14">
        <text>L-aspartate + ATP = 4-phospho-L-aspartate + ADP</text>
        <dbReference type="Rhea" id="RHEA:23776"/>
        <dbReference type="ChEBI" id="CHEBI:29991"/>
        <dbReference type="ChEBI" id="CHEBI:30616"/>
        <dbReference type="ChEBI" id="CHEBI:57535"/>
        <dbReference type="ChEBI" id="CHEBI:456216"/>
        <dbReference type="EC" id="2.7.2.4"/>
    </reaction>
</comment>
<evidence type="ECO:0000313" key="18">
    <source>
        <dbReference type="Proteomes" id="UP000185829"/>
    </source>
</evidence>
<keyword evidence="11" id="KW-0457">Lysine biosynthesis</keyword>
<evidence type="ECO:0000256" key="15">
    <source>
        <dbReference type="RuleBase" id="RU004249"/>
    </source>
</evidence>
<comment type="similarity">
    <text evidence="5 14">Belongs to the aspartokinase family.</text>
</comment>
<dbReference type="InterPro" id="IPR054352">
    <property type="entry name" value="ACT_Aspartokinase"/>
</dbReference>